<dbReference type="InterPro" id="IPR036390">
    <property type="entry name" value="WH_DNA-bd_sf"/>
</dbReference>
<dbReference type="Proteomes" id="UP000176992">
    <property type="component" value="Unassembled WGS sequence"/>
</dbReference>
<dbReference type="InterPro" id="IPR013691">
    <property type="entry name" value="MeTrfase_14"/>
</dbReference>
<feature type="domain" description="C-methyltransferase" evidence="1">
    <location>
        <begin position="97"/>
        <end position="192"/>
    </location>
</feature>
<evidence type="ECO:0000313" key="2">
    <source>
        <dbReference type="EMBL" id="OGF98417.1"/>
    </source>
</evidence>
<name>A0A1F5YE04_9BACT</name>
<proteinExistence type="predicted"/>
<gene>
    <name evidence="2" type="ORF">A2Z86_01275</name>
</gene>
<protein>
    <recommendedName>
        <fullName evidence="1">C-methyltransferase domain-containing protein</fullName>
    </recommendedName>
</protein>
<dbReference type="Pfam" id="PF08484">
    <property type="entry name" value="Methyltransf_14"/>
    <property type="match status" value="1"/>
</dbReference>
<evidence type="ECO:0000313" key="3">
    <source>
        <dbReference type="Proteomes" id="UP000176992"/>
    </source>
</evidence>
<dbReference type="InterPro" id="IPR029063">
    <property type="entry name" value="SAM-dependent_MTases_sf"/>
</dbReference>
<organism evidence="2 3">
    <name type="scientific">Candidatus Glassbacteria bacterium GWA2_58_10</name>
    <dbReference type="NCBI Taxonomy" id="1817865"/>
    <lineage>
        <taxon>Bacteria</taxon>
        <taxon>Candidatus Glassiibacteriota</taxon>
    </lineage>
</organism>
<dbReference type="Gene3D" id="3.40.50.720">
    <property type="entry name" value="NAD(P)-binding Rossmann-like Domain"/>
    <property type="match status" value="1"/>
</dbReference>
<dbReference type="Pfam" id="PF13412">
    <property type="entry name" value="HTH_24"/>
    <property type="match status" value="1"/>
</dbReference>
<dbReference type="Gene3D" id="1.10.10.10">
    <property type="entry name" value="Winged helix-like DNA-binding domain superfamily/Winged helix DNA-binding domain"/>
    <property type="match status" value="1"/>
</dbReference>
<dbReference type="SUPFAM" id="SSF53335">
    <property type="entry name" value="S-adenosyl-L-methionine-dependent methyltransferases"/>
    <property type="match status" value="1"/>
</dbReference>
<dbReference type="AlphaFoldDB" id="A0A1F5YE04"/>
<dbReference type="InterPro" id="IPR036388">
    <property type="entry name" value="WH-like_DNA-bd_sf"/>
</dbReference>
<sequence>MLLPGRLIRELVLLVEIERDPAISQSRLADKAGLVPSMVNIYIRRLSEEGVLQKEGASRRRTTYHLTPLGRNRCAELMRRYSIETVRLYKYAKGEFRRKLAERFSNIRGLRIVLYGAAETGELVFQACQEMGCVVVGVVDSNSDLQGKNFFGLPVQNPSSLESLNAQVVLITSLGHAEEIENHLQPLIRRGIEVHTVGDRITV</sequence>
<comment type="caution">
    <text evidence="2">The sequence shown here is derived from an EMBL/GenBank/DDBJ whole genome shotgun (WGS) entry which is preliminary data.</text>
</comment>
<dbReference type="SUPFAM" id="SSF46785">
    <property type="entry name" value="Winged helix' DNA-binding domain"/>
    <property type="match status" value="1"/>
</dbReference>
<accession>A0A1F5YE04</accession>
<dbReference type="EMBL" id="MFIV01000106">
    <property type="protein sequence ID" value="OGF98417.1"/>
    <property type="molecule type" value="Genomic_DNA"/>
</dbReference>
<evidence type="ECO:0000259" key="1">
    <source>
        <dbReference type="Pfam" id="PF08484"/>
    </source>
</evidence>
<reference evidence="2 3" key="1">
    <citation type="journal article" date="2016" name="Nat. Commun.">
        <title>Thousands of microbial genomes shed light on interconnected biogeochemical processes in an aquifer system.</title>
        <authorList>
            <person name="Anantharaman K."/>
            <person name="Brown C.T."/>
            <person name="Hug L.A."/>
            <person name="Sharon I."/>
            <person name="Castelle C.J."/>
            <person name="Probst A.J."/>
            <person name="Thomas B.C."/>
            <person name="Singh A."/>
            <person name="Wilkins M.J."/>
            <person name="Karaoz U."/>
            <person name="Brodie E.L."/>
            <person name="Williams K.H."/>
            <person name="Hubbard S.S."/>
            <person name="Banfield J.F."/>
        </authorList>
    </citation>
    <scope>NUCLEOTIDE SEQUENCE [LARGE SCALE GENOMIC DNA]</scope>
</reference>